<accession>A0A845R540</accession>
<reference evidence="1 2" key="1">
    <citation type="submission" date="2018-08" db="EMBL/GenBank/DDBJ databases">
        <title>Murine metabolic-syndrome-specific gut microbial biobank.</title>
        <authorList>
            <person name="Liu C."/>
        </authorList>
    </citation>
    <scope>NUCLEOTIDE SEQUENCE [LARGE SCALE GENOMIC DNA]</scope>
    <source>
        <strain evidence="1 2">583</strain>
    </source>
</reference>
<dbReference type="EMBL" id="QXXA01000013">
    <property type="protein sequence ID" value="NBI07623.1"/>
    <property type="molecule type" value="Genomic_DNA"/>
</dbReference>
<evidence type="ECO:0000313" key="1">
    <source>
        <dbReference type="EMBL" id="NBI07623.1"/>
    </source>
</evidence>
<dbReference type="AlphaFoldDB" id="A0A845R540"/>
<proteinExistence type="predicted"/>
<dbReference type="RefSeq" id="WP_160198093.1">
    <property type="nucleotide sequence ID" value="NZ_QXXA01000013.1"/>
</dbReference>
<evidence type="ECO:0000313" key="2">
    <source>
        <dbReference type="Proteomes" id="UP000467132"/>
    </source>
</evidence>
<organism evidence="1 2">
    <name type="scientific">Senegalia massiliensis</name>
    <dbReference type="NCBI Taxonomy" id="1720316"/>
    <lineage>
        <taxon>Bacteria</taxon>
        <taxon>Bacillati</taxon>
        <taxon>Bacillota</taxon>
        <taxon>Clostridia</taxon>
        <taxon>Eubacteriales</taxon>
        <taxon>Clostridiaceae</taxon>
        <taxon>Senegalia</taxon>
    </lineage>
</organism>
<gene>
    <name evidence="1" type="ORF">D3Z33_12245</name>
</gene>
<dbReference type="Proteomes" id="UP000467132">
    <property type="component" value="Unassembled WGS sequence"/>
</dbReference>
<protein>
    <submittedName>
        <fullName evidence="1">Uncharacterized protein</fullName>
    </submittedName>
</protein>
<keyword evidence="2" id="KW-1185">Reference proteome</keyword>
<sequence length="179" mass="21189">MNLNMIEKEKDIQLYKAIAKTGLITEDLAKLLGMSRNRLNNHIKEDNIIKKGVYMMFGDLTNIYTLSDKSKNKMRKDFLIDIYKSDTSQIEHDYVLAKIYMYLNYKEKESWITETGLKYMYQGKKTTDGLYITNNNRIGVEVITDSYSKSDIEEKKDFIRSCCDNYIMIHTHKDIEYRL</sequence>
<comment type="caution">
    <text evidence="1">The sequence shown here is derived from an EMBL/GenBank/DDBJ whole genome shotgun (WGS) entry which is preliminary data.</text>
</comment>
<name>A0A845R540_9CLOT</name>
<dbReference type="OrthoDB" id="9932845at2"/>